<accession>A0A6A6VQN2</accession>
<evidence type="ECO:0000313" key="2">
    <source>
        <dbReference type="EMBL" id="KAF2752958.1"/>
    </source>
</evidence>
<dbReference type="Proteomes" id="UP000799437">
    <property type="component" value="Unassembled WGS sequence"/>
</dbReference>
<dbReference type="GeneID" id="54488762"/>
<dbReference type="AlphaFoldDB" id="A0A6A6VQN2"/>
<dbReference type="EMBL" id="ML996589">
    <property type="protein sequence ID" value="KAF2752958.1"/>
    <property type="molecule type" value="Genomic_DNA"/>
</dbReference>
<name>A0A6A6VQN2_9PEZI</name>
<gene>
    <name evidence="2" type="ORF">EJ05DRAFT_505506</name>
</gene>
<protein>
    <submittedName>
        <fullName evidence="2">Uncharacterized protein</fullName>
    </submittedName>
</protein>
<organism evidence="2 3">
    <name type="scientific">Pseudovirgaria hyperparasitica</name>
    <dbReference type="NCBI Taxonomy" id="470096"/>
    <lineage>
        <taxon>Eukaryota</taxon>
        <taxon>Fungi</taxon>
        <taxon>Dikarya</taxon>
        <taxon>Ascomycota</taxon>
        <taxon>Pezizomycotina</taxon>
        <taxon>Dothideomycetes</taxon>
        <taxon>Dothideomycetes incertae sedis</taxon>
        <taxon>Acrospermales</taxon>
        <taxon>Acrospermaceae</taxon>
        <taxon>Pseudovirgaria</taxon>
    </lineage>
</organism>
<keyword evidence="3" id="KW-1185">Reference proteome</keyword>
<reference evidence="2" key="1">
    <citation type="journal article" date="2020" name="Stud. Mycol.">
        <title>101 Dothideomycetes genomes: a test case for predicting lifestyles and emergence of pathogens.</title>
        <authorList>
            <person name="Haridas S."/>
            <person name="Albert R."/>
            <person name="Binder M."/>
            <person name="Bloem J."/>
            <person name="Labutti K."/>
            <person name="Salamov A."/>
            <person name="Andreopoulos B."/>
            <person name="Baker S."/>
            <person name="Barry K."/>
            <person name="Bills G."/>
            <person name="Bluhm B."/>
            <person name="Cannon C."/>
            <person name="Castanera R."/>
            <person name="Culley D."/>
            <person name="Daum C."/>
            <person name="Ezra D."/>
            <person name="Gonzalez J."/>
            <person name="Henrissat B."/>
            <person name="Kuo A."/>
            <person name="Liang C."/>
            <person name="Lipzen A."/>
            <person name="Lutzoni F."/>
            <person name="Magnuson J."/>
            <person name="Mondo S."/>
            <person name="Nolan M."/>
            <person name="Ohm R."/>
            <person name="Pangilinan J."/>
            <person name="Park H.-J."/>
            <person name="Ramirez L."/>
            <person name="Alfaro M."/>
            <person name="Sun H."/>
            <person name="Tritt A."/>
            <person name="Yoshinaga Y."/>
            <person name="Zwiers L.-H."/>
            <person name="Turgeon B."/>
            <person name="Goodwin S."/>
            <person name="Spatafora J."/>
            <person name="Crous P."/>
            <person name="Grigoriev I."/>
        </authorList>
    </citation>
    <scope>NUCLEOTIDE SEQUENCE</scope>
    <source>
        <strain evidence="2">CBS 121739</strain>
    </source>
</reference>
<feature type="region of interest" description="Disordered" evidence="1">
    <location>
        <begin position="1"/>
        <end position="58"/>
    </location>
</feature>
<feature type="region of interest" description="Disordered" evidence="1">
    <location>
        <begin position="73"/>
        <end position="135"/>
    </location>
</feature>
<evidence type="ECO:0000256" key="1">
    <source>
        <dbReference type="SAM" id="MobiDB-lite"/>
    </source>
</evidence>
<dbReference type="RefSeq" id="XP_033595409.1">
    <property type="nucleotide sequence ID" value="XM_033747708.1"/>
</dbReference>
<proteinExistence type="predicted"/>
<evidence type="ECO:0000313" key="3">
    <source>
        <dbReference type="Proteomes" id="UP000799437"/>
    </source>
</evidence>
<sequence>MSDQIARPERTGRASVPRAFSDDSGSSSGERTPPLSPPSPTMDPIIQRSSKVRGVIPGGLDAERISRIRGYIRSGSDFDEQTPRAKSRPSRLHSPPLKSSRHTKETRLRFRDGNNDHTQSDGHDRHLPADHDRHLQEDHPSGIFVGISDTIVATLQLTVSALHSAPVIFLTTIRFAAYILFASLTLRAFCTFIGVDRHSHCIGDRKCGYMIRSTSYISLLDTLNLPASFLINTPSPCVGAERNTHFIQTWAPLHPLRESLKALHNQTCFIDLDPEPDRVLRECVALFERVHTAQMHIIREDLRVAVNQIASTPACTIGRFNDALNMLDKLEPQHSLLYRLNHGLLRYDPEQQTSPSVDAYTALLRSAEACITRASNLYTLPYPMQATTVSSWPFMPTYTIWPLLRQRLARWGRPMRRTGFPACSPSHAAPILKSLNGTLQPAVTKLTTVRAAHMQWVADLKKVREDLGAIIQRSGPEKQCKKVEVEMLFRPFDRFNHEKGYGLQNFVG</sequence>
<feature type="compositionally biased region" description="Basic and acidic residues" evidence="1">
    <location>
        <begin position="102"/>
        <end position="135"/>
    </location>
</feature>
<feature type="compositionally biased region" description="Basic and acidic residues" evidence="1">
    <location>
        <begin position="1"/>
        <end position="12"/>
    </location>
</feature>